<dbReference type="PANTHER" id="PTHR23513">
    <property type="entry name" value="INTEGRAL MEMBRANE EFFLUX PROTEIN-RELATED"/>
    <property type="match status" value="1"/>
</dbReference>
<dbReference type="InterPro" id="IPR020846">
    <property type="entry name" value="MFS_dom"/>
</dbReference>
<evidence type="ECO:0000256" key="6">
    <source>
        <dbReference type="ARBA" id="ARBA00023136"/>
    </source>
</evidence>
<dbReference type="EMBL" id="JAEHFY010000010">
    <property type="protein sequence ID" value="MBK0382975.1"/>
    <property type="molecule type" value="Genomic_DNA"/>
</dbReference>
<evidence type="ECO:0000313" key="9">
    <source>
        <dbReference type="EMBL" id="MBK0382975.1"/>
    </source>
</evidence>
<dbReference type="PANTHER" id="PTHR23513:SF11">
    <property type="entry name" value="STAPHYLOFERRIN A TRANSPORTER"/>
    <property type="match status" value="1"/>
</dbReference>
<dbReference type="Proteomes" id="UP000660024">
    <property type="component" value="Unassembled WGS sequence"/>
</dbReference>
<evidence type="ECO:0000313" key="10">
    <source>
        <dbReference type="Proteomes" id="UP000660024"/>
    </source>
</evidence>
<feature type="transmembrane region" description="Helical" evidence="7">
    <location>
        <begin position="20"/>
        <end position="44"/>
    </location>
</feature>
<dbReference type="Pfam" id="PF05977">
    <property type="entry name" value="MFS_3"/>
    <property type="match status" value="1"/>
</dbReference>
<keyword evidence="10" id="KW-1185">Reference proteome</keyword>
<keyword evidence="3" id="KW-1003">Cell membrane</keyword>
<accession>A0ABS1BJC7</accession>
<feature type="transmembrane region" description="Helical" evidence="7">
    <location>
        <begin position="263"/>
        <end position="283"/>
    </location>
</feature>
<keyword evidence="2" id="KW-0813">Transport</keyword>
<proteinExistence type="predicted"/>
<feature type="transmembrane region" description="Helical" evidence="7">
    <location>
        <begin position="316"/>
        <end position="339"/>
    </location>
</feature>
<keyword evidence="5 7" id="KW-1133">Transmembrane helix</keyword>
<evidence type="ECO:0000256" key="5">
    <source>
        <dbReference type="ARBA" id="ARBA00022989"/>
    </source>
</evidence>
<dbReference type="Gene3D" id="1.20.1250.20">
    <property type="entry name" value="MFS general substrate transporter like domains"/>
    <property type="match status" value="2"/>
</dbReference>
<evidence type="ECO:0000256" key="7">
    <source>
        <dbReference type="SAM" id="Phobius"/>
    </source>
</evidence>
<feature type="domain" description="Major facilitator superfamily (MFS) profile" evidence="8">
    <location>
        <begin position="12"/>
        <end position="405"/>
    </location>
</feature>
<evidence type="ECO:0000256" key="2">
    <source>
        <dbReference type="ARBA" id="ARBA00022448"/>
    </source>
</evidence>
<feature type="transmembrane region" description="Helical" evidence="7">
    <location>
        <begin position="383"/>
        <end position="401"/>
    </location>
</feature>
<dbReference type="CDD" id="cd06173">
    <property type="entry name" value="MFS_MefA_like"/>
    <property type="match status" value="1"/>
</dbReference>
<gene>
    <name evidence="9" type="ORF">I5M32_08380</name>
</gene>
<protein>
    <submittedName>
        <fullName evidence="9">MFS transporter</fullName>
    </submittedName>
</protein>
<dbReference type="InterPro" id="IPR010290">
    <property type="entry name" value="TM_effector"/>
</dbReference>
<keyword evidence="6 7" id="KW-0472">Membrane</keyword>
<comment type="caution">
    <text evidence="9">The sequence shown here is derived from an EMBL/GenBank/DDBJ whole genome shotgun (WGS) entry which is preliminary data.</text>
</comment>
<sequence length="424" mass="46658">MAKSNLSNVFRSLKSRNFKLYFAGQSVSLIGTWMQRLAVSWLVYDVTHSAFLLGLVMFSGQIPALILSPYGGAVTDRHSRYKILLITQIASMVQAGLLAFMILAGFYSTTGVILLSALLGCINAFDIPSRQSLMIELIDDKKDLPNAIALNSSMVNMARLIGPVVAGLLITWVGEGMCFLINTLTFIPVISSLLLIKIKPKKIEKTAESVWKGLKEGYNYLKTKPDLRLMILLMACISFFLMPIVTLLPIFAKDVFKGNASTLSYLEGAMGLGALSGAIYLAGAKKLKNLAKTIILSIFVYAVSLLFFSFTPWFGLALLFILFAGIGQMIQISGSNSFIQTHVDDKMRGRVISYYAMAFQGMMPIGSFIAGFSANHIGAQNTLLIQSILGIFTATIFYFLLKKVRLKVVNNERNALRQNPEFVV</sequence>
<evidence type="ECO:0000256" key="1">
    <source>
        <dbReference type="ARBA" id="ARBA00004651"/>
    </source>
</evidence>
<keyword evidence="4 7" id="KW-0812">Transmembrane</keyword>
<feature type="transmembrane region" description="Helical" evidence="7">
    <location>
        <begin position="351"/>
        <end position="371"/>
    </location>
</feature>
<reference evidence="9 10" key="1">
    <citation type="submission" date="2020-12" db="EMBL/GenBank/DDBJ databases">
        <title>Bacterial novel species Pedobacter sp. SD-b isolated from soil.</title>
        <authorList>
            <person name="Jung H.-Y."/>
        </authorList>
    </citation>
    <scope>NUCLEOTIDE SEQUENCE [LARGE SCALE GENOMIC DNA]</scope>
    <source>
        <strain evidence="9 10">SD-b</strain>
    </source>
</reference>
<dbReference type="PROSITE" id="PS50850">
    <property type="entry name" value="MFS"/>
    <property type="match status" value="1"/>
</dbReference>
<feature type="transmembrane region" description="Helical" evidence="7">
    <location>
        <begin position="229"/>
        <end position="251"/>
    </location>
</feature>
<dbReference type="InterPro" id="IPR036259">
    <property type="entry name" value="MFS_trans_sf"/>
</dbReference>
<feature type="transmembrane region" description="Helical" evidence="7">
    <location>
        <begin position="50"/>
        <end position="71"/>
    </location>
</feature>
<dbReference type="RefSeq" id="WP_200585783.1">
    <property type="nucleotide sequence ID" value="NZ_JAEHFY010000010.1"/>
</dbReference>
<dbReference type="SUPFAM" id="SSF103473">
    <property type="entry name" value="MFS general substrate transporter"/>
    <property type="match status" value="1"/>
</dbReference>
<evidence type="ECO:0000256" key="3">
    <source>
        <dbReference type="ARBA" id="ARBA00022475"/>
    </source>
</evidence>
<comment type="subcellular location">
    <subcellularLocation>
        <location evidence="1">Cell membrane</location>
        <topology evidence="1">Multi-pass membrane protein</topology>
    </subcellularLocation>
</comment>
<evidence type="ECO:0000256" key="4">
    <source>
        <dbReference type="ARBA" id="ARBA00022692"/>
    </source>
</evidence>
<feature type="transmembrane region" description="Helical" evidence="7">
    <location>
        <begin position="179"/>
        <end position="196"/>
    </location>
</feature>
<evidence type="ECO:0000259" key="8">
    <source>
        <dbReference type="PROSITE" id="PS50850"/>
    </source>
</evidence>
<feature type="transmembrane region" description="Helical" evidence="7">
    <location>
        <begin position="290"/>
        <end position="310"/>
    </location>
</feature>
<organism evidence="9 10">
    <name type="scientific">Pedobacter segetis</name>
    <dbReference type="NCBI Taxonomy" id="2793069"/>
    <lineage>
        <taxon>Bacteria</taxon>
        <taxon>Pseudomonadati</taxon>
        <taxon>Bacteroidota</taxon>
        <taxon>Sphingobacteriia</taxon>
        <taxon>Sphingobacteriales</taxon>
        <taxon>Sphingobacteriaceae</taxon>
        <taxon>Pedobacter</taxon>
    </lineage>
</organism>
<name>A0ABS1BJC7_9SPHI</name>